<comment type="caution">
    <text evidence="5">The sequence shown here is derived from an EMBL/GenBank/DDBJ whole genome shotgun (WGS) entry which is preliminary data.</text>
</comment>
<dbReference type="Pfam" id="PF12833">
    <property type="entry name" value="HTH_18"/>
    <property type="match status" value="1"/>
</dbReference>
<gene>
    <name evidence="5" type="ORF">EVA_13946</name>
</gene>
<evidence type="ECO:0000256" key="1">
    <source>
        <dbReference type="ARBA" id="ARBA00023015"/>
    </source>
</evidence>
<keyword evidence="3" id="KW-0804">Transcription</keyword>
<dbReference type="Gene3D" id="1.10.10.60">
    <property type="entry name" value="Homeodomain-like"/>
    <property type="match status" value="2"/>
</dbReference>
<sequence length="171" mass="19732">LMKEGKVPGYGSNVLRRGILAALLVLVLRAAILADQNRGPCKRTQFMVGDVFIYIQEHLSEKLTLQSFENAFYVSHEHIAREFKRQTGQSLHQYILAMRIERACELLRQGLSASKVWPQCGFGSASYFFQAFHKRCGMTPMEYVKKQQATRQIEKERQKNYRQTKSTELSP</sequence>
<proteinExistence type="predicted"/>
<dbReference type="PANTHER" id="PTHR43280:SF2">
    <property type="entry name" value="HTH-TYPE TRANSCRIPTIONAL REGULATOR EXSA"/>
    <property type="match status" value="1"/>
</dbReference>
<name>J9FSK7_9ZZZZ</name>
<protein>
    <submittedName>
        <fullName evidence="5">AraC-type sugar metabolism regulator</fullName>
    </submittedName>
</protein>
<dbReference type="InterPro" id="IPR018060">
    <property type="entry name" value="HTH_AraC"/>
</dbReference>
<dbReference type="GO" id="GO:0003700">
    <property type="term" value="F:DNA-binding transcription factor activity"/>
    <property type="evidence" value="ECO:0007669"/>
    <property type="project" value="InterPro"/>
</dbReference>
<keyword evidence="1" id="KW-0805">Transcription regulation</keyword>
<evidence type="ECO:0000259" key="4">
    <source>
        <dbReference type="PROSITE" id="PS01124"/>
    </source>
</evidence>
<dbReference type="SMART" id="SM00342">
    <property type="entry name" value="HTH_ARAC"/>
    <property type="match status" value="1"/>
</dbReference>
<dbReference type="InterPro" id="IPR009057">
    <property type="entry name" value="Homeodomain-like_sf"/>
</dbReference>
<organism evidence="5">
    <name type="scientific">gut metagenome</name>
    <dbReference type="NCBI Taxonomy" id="749906"/>
    <lineage>
        <taxon>unclassified sequences</taxon>
        <taxon>metagenomes</taxon>
        <taxon>organismal metagenomes</taxon>
    </lineage>
</organism>
<evidence type="ECO:0000256" key="2">
    <source>
        <dbReference type="ARBA" id="ARBA00023125"/>
    </source>
</evidence>
<feature type="non-terminal residue" evidence="5">
    <location>
        <position position="1"/>
    </location>
</feature>
<evidence type="ECO:0000256" key="3">
    <source>
        <dbReference type="ARBA" id="ARBA00023163"/>
    </source>
</evidence>
<evidence type="ECO:0000313" key="5">
    <source>
        <dbReference type="EMBL" id="EJW97946.1"/>
    </source>
</evidence>
<feature type="domain" description="HTH araC/xylS-type" evidence="4">
    <location>
        <begin position="49"/>
        <end position="146"/>
    </location>
</feature>
<keyword evidence="2" id="KW-0238">DNA-binding</keyword>
<reference evidence="5" key="1">
    <citation type="journal article" date="2012" name="PLoS ONE">
        <title>Gene sets for utilization of primary and secondary nutrition supplies in the distal gut of endangered iberian lynx.</title>
        <authorList>
            <person name="Alcaide M."/>
            <person name="Messina E."/>
            <person name="Richter M."/>
            <person name="Bargiela R."/>
            <person name="Peplies J."/>
            <person name="Huws S.A."/>
            <person name="Newbold C.J."/>
            <person name="Golyshin P.N."/>
            <person name="Simon M.A."/>
            <person name="Lopez G."/>
            <person name="Yakimov M.M."/>
            <person name="Ferrer M."/>
        </authorList>
    </citation>
    <scope>NUCLEOTIDE SEQUENCE</scope>
</reference>
<dbReference type="PANTHER" id="PTHR43280">
    <property type="entry name" value="ARAC-FAMILY TRANSCRIPTIONAL REGULATOR"/>
    <property type="match status" value="1"/>
</dbReference>
<accession>J9FSK7</accession>
<dbReference type="GO" id="GO:0043565">
    <property type="term" value="F:sequence-specific DNA binding"/>
    <property type="evidence" value="ECO:0007669"/>
    <property type="project" value="InterPro"/>
</dbReference>
<dbReference type="PROSITE" id="PS01124">
    <property type="entry name" value="HTH_ARAC_FAMILY_2"/>
    <property type="match status" value="1"/>
</dbReference>
<dbReference type="SUPFAM" id="SSF46689">
    <property type="entry name" value="Homeodomain-like"/>
    <property type="match status" value="2"/>
</dbReference>
<dbReference type="EMBL" id="AMCI01004515">
    <property type="protein sequence ID" value="EJW97946.1"/>
    <property type="molecule type" value="Genomic_DNA"/>
</dbReference>
<dbReference type="AlphaFoldDB" id="J9FSK7"/>